<evidence type="ECO:0000256" key="4">
    <source>
        <dbReference type="ARBA" id="ARBA00004744"/>
    </source>
</evidence>
<comment type="similarity">
    <text evidence="5 12">Belongs to the protoporphyrinogen/coproporphyrinogen oxidase family. Coproporphyrinogen III oxidase subfamily.</text>
</comment>
<dbReference type="InterPro" id="IPR002937">
    <property type="entry name" value="Amino_oxidase"/>
</dbReference>
<evidence type="ECO:0000256" key="3">
    <source>
        <dbReference type="ARBA" id="ARBA00002185"/>
    </source>
</evidence>
<dbReference type="InterPro" id="IPR050464">
    <property type="entry name" value="Zeta_carotene_desat/Oxidored"/>
</dbReference>
<protein>
    <recommendedName>
        <fullName evidence="7 12">Coproporphyrinogen III oxidase</fullName>
        <ecNumber evidence="6 12">1.3.3.15</ecNumber>
    </recommendedName>
</protein>
<evidence type="ECO:0000256" key="10">
    <source>
        <dbReference type="ARBA" id="ARBA00023002"/>
    </source>
</evidence>
<dbReference type="InterPro" id="IPR036188">
    <property type="entry name" value="FAD/NAD-bd_sf"/>
</dbReference>
<name>A0ABT1JHU5_ACTCY</name>
<dbReference type="NCBIfam" id="TIGR00562">
    <property type="entry name" value="proto_IX_ox"/>
    <property type="match status" value="1"/>
</dbReference>
<keyword evidence="8 12" id="KW-0285">Flavoprotein</keyword>
<proteinExistence type="inferred from homology"/>
<reference evidence="14 15" key="2">
    <citation type="submission" date="2022-06" db="EMBL/GenBank/DDBJ databases">
        <title>Genomic Encyclopedia of Type Strains, Phase I: the one thousand microbial genomes (KMG-I) project.</title>
        <authorList>
            <person name="Kyrpides N."/>
        </authorList>
    </citation>
    <scope>NUCLEOTIDE SEQUENCE [LARGE SCALE GENOMIC DNA]</scope>
    <source>
        <strain evidence="14 15">DSM 43889</strain>
    </source>
</reference>
<comment type="caution">
    <text evidence="14">The sequence shown here is derived from an EMBL/GenBank/DDBJ whole genome shotgun (WGS) entry which is preliminary data.</text>
</comment>
<evidence type="ECO:0000256" key="2">
    <source>
        <dbReference type="ARBA" id="ARBA00001974"/>
    </source>
</evidence>
<evidence type="ECO:0000259" key="13">
    <source>
        <dbReference type="Pfam" id="PF01593"/>
    </source>
</evidence>
<evidence type="ECO:0000256" key="12">
    <source>
        <dbReference type="RuleBase" id="RU364052"/>
    </source>
</evidence>
<dbReference type="EC" id="1.3.3.15" evidence="6 12"/>
<feature type="domain" description="Amine oxidase" evidence="13">
    <location>
        <begin position="17"/>
        <end position="471"/>
    </location>
</feature>
<dbReference type="Proteomes" id="UP000791080">
    <property type="component" value="Unassembled WGS sequence"/>
</dbReference>
<evidence type="ECO:0000256" key="1">
    <source>
        <dbReference type="ARBA" id="ARBA00001755"/>
    </source>
</evidence>
<keyword evidence="9 12" id="KW-0274">FAD</keyword>
<evidence type="ECO:0000256" key="9">
    <source>
        <dbReference type="ARBA" id="ARBA00022827"/>
    </source>
</evidence>
<dbReference type="SUPFAM" id="SSF51905">
    <property type="entry name" value="FAD/NAD(P)-binding domain"/>
    <property type="match status" value="1"/>
</dbReference>
<keyword evidence="11 12" id="KW-0350">Heme biosynthesis</keyword>
<evidence type="ECO:0000256" key="7">
    <source>
        <dbReference type="ARBA" id="ARBA00019046"/>
    </source>
</evidence>
<comment type="catalytic activity">
    <reaction evidence="1">
        <text>coproporphyrinogen III + 3 O2 = coproporphyrin III + 3 H2O2</text>
        <dbReference type="Rhea" id="RHEA:43436"/>
        <dbReference type="ChEBI" id="CHEBI:15379"/>
        <dbReference type="ChEBI" id="CHEBI:16240"/>
        <dbReference type="ChEBI" id="CHEBI:57309"/>
        <dbReference type="ChEBI" id="CHEBI:131725"/>
        <dbReference type="EC" id="1.3.3.15"/>
    </reaction>
    <physiologicalReaction direction="left-to-right" evidence="1">
        <dbReference type="Rhea" id="RHEA:43437"/>
    </physiologicalReaction>
</comment>
<comment type="pathway">
    <text evidence="4 12">Porphyrin-containing compound metabolism; protoheme biosynthesis.</text>
</comment>
<keyword evidence="12" id="KW-0963">Cytoplasm</keyword>
<evidence type="ECO:0000256" key="8">
    <source>
        <dbReference type="ARBA" id="ARBA00022630"/>
    </source>
</evidence>
<dbReference type="RefSeq" id="WP_026418354.1">
    <property type="nucleotide sequence ID" value="NZ_AUBJ02000001.1"/>
</dbReference>
<accession>A0ABT1JHU5</accession>
<keyword evidence="15" id="KW-1185">Reference proteome</keyword>
<dbReference type="Pfam" id="PF01593">
    <property type="entry name" value="Amino_oxidase"/>
    <property type="match status" value="1"/>
</dbReference>
<keyword evidence="10 12" id="KW-0560">Oxidoreductase</keyword>
<dbReference type="Gene3D" id="3.50.50.60">
    <property type="entry name" value="FAD/NAD(P)-binding domain"/>
    <property type="match status" value="1"/>
</dbReference>
<comment type="cofactor">
    <cofactor evidence="2 12">
        <name>FAD</name>
        <dbReference type="ChEBI" id="CHEBI:57692"/>
    </cofactor>
</comment>
<evidence type="ECO:0000313" key="15">
    <source>
        <dbReference type="Proteomes" id="UP000791080"/>
    </source>
</evidence>
<reference evidence="14 15" key="1">
    <citation type="submission" date="2013-07" db="EMBL/GenBank/DDBJ databases">
        <authorList>
            <consortium name="DOE Joint Genome Institute"/>
            <person name="Reeve W."/>
            <person name="Huntemann M."/>
            <person name="Han J."/>
            <person name="Chen A."/>
            <person name="Kyrpides N."/>
            <person name="Mavromatis K."/>
            <person name="Markowitz V."/>
            <person name="Palaniappan K."/>
            <person name="Ivanova N."/>
            <person name="Schaumberg A."/>
            <person name="Pati A."/>
            <person name="Liolios K."/>
            <person name="Nordberg H.P."/>
            <person name="Cantor M.N."/>
            <person name="Hua S.X."/>
            <person name="Woyke T."/>
        </authorList>
    </citation>
    <scope>NUCLEOTIDE SEQUENCE [LARGE SCALE GENOMIC DNA]</scope>
    <source>
        <strain evidence="14 15">DSM 43889</strain>
    </source>
</reference>
<sequence length="487" mass="49928">MTHSSASPRVAVVGGGVAGLTAAHRLRKRLGPDARITVIDQGRAVGGKLRAVPVGGVRYDLGAEAYLARRPEIADLLGELDVDVDLVHPSGAAPTVRAGGRTVPLPRRTFQGLPETPQAVRDVLSPASVEVVASEADQPPVDLGGRDVSLGRLVRERLGDEVVDRLVDPLLGGVYAGRADDLGLRATMPGLASRLDEEPSTLLAAVSHLMPPPVAEGQSRPPVFATLREGLATLPELLLESSAADLRLGLPVRAVEPATNGWRLEIGSAARPESLSVDLVVLAVPAPAAARLLADVAPGAAAAYREVELASSVVVGLALPPGTVLPDSSGVLVAAGERHDDGTPFTAKAFTYSSRKWPHLAGGGDAPVLVRGSVGRFGEASALRRGDEEITRGVLADLTELLGTPVRPLDTAVVRWGGALPQYGVGHLDRVARITSGLDPVVGIAAAGAALGGVGVPACVASGNAAADKVLDDLDQLRAARPAGARM</sequence>
<evidence type="ECO:0000256" key="5">
    <source>
        <dbReference type="ARBA" id="ARBA00008310"/>
    </source>
</evidence>
<comment type="subcellular location">
    <subcellularLocation>
        <location evidence="12">Cytoplasm</location>
    </subcellularLocation>
</comment>
<dbReference type="Gene3D" id="1.10.3110.10">
    <property type="entry name" value="protoporphyrinogen ix oxidase, domain 3"/>
    <property type="match status" value="1"/>
</dbReference>
<dbReference type="SUPFAM" id="SSF54373">
    <property type="entry name" value="FAD-linked reductases, C-terminal domain"/>
    <property type="match status" value="1"/>
</dbReference>
<evidence type="ECO:0000256" key="11">
    <source>
        <dbReference type="ARBA" id="ARBA00023133"/>
    </source>
</evidence>
<gene>
    <name evidence="14" type="ORF">G443_001996</name>
</gene>
<dbReference type="PANTHER" id="PTHR42923:SF3">
    <property type="entry name" value="PROTOPORPHYRINOGEN OXIDASE"/>
    <property type="match status" value="1"/>
</dbReference>
<organism evidence="14 15">
    <name type="scientific">Actinoalloteichus caeruleus DSM 43889</name>
    <dbReference type="NCBI Taxonomy" id="1120930"/>
    <lineage>
        <taxon>Bacteria</taxon>
        <taxon>Bacillati</taxon>
        <taxon>Actinomycetota</taxon>
        <taxon>Actinomycetes</taxon>
        <taxon>Pseudonocardiales</taxon>
        <taxon>Pseudonocardiaceae</taxon>
        <taxon>Actinoalloteichus</taxon>
        <taxon>Actinoalloteichus cyanogriseus</taxon>
    </lineage>
</organism>
<dbReference type="Gene3D" id="3.90.660.20">
    <property type="entry name" value="Protoporphyrinogen oxidase, mitochondrial, domain 2"/>
    <property type="match status" value="1"/>
</dbReference>
<dbReference type="EMBL" id="AUBJ02000001">
    <property type="protein sequence ID" value="MCP2331726.1"/>
    <property type="molecule type" value="Genomic_DNA"/>
</dbReference>
<dbReference type="PANTHER" id="PTHR42923">
    <property type="entry name" value="PROTOPORPHYRINOGEN OXIDASE"/>
    <property type="match status" value="1"/>
</dbReference>
<evidence type="ECO:0000256" key="6">
    <source>
        <dbReference type="ARBA" id="ARBA00012402"/>
    </source>
</evidence>
<dbReference type="InterPro" id="IPR004572">
    <property type="entry name" value="Protoporphyrinogen_oxidase"/>
</dbReference>
<comment type="function">
    <text evidence="3 12">Involved in coproporphyrin-dependent heme b biosynthesis. Catalyzes the oxidation of coproporphyrinogen III to coproporphyrin III.</text>
</comment>
<evidence type="ECO:0000313" key="14">
    <source>
        <dbReference type="EMBL" id="MCP2331726.1"/>
    </source>
</evidence>